<feature type="region of interest" description="Disordered" evidence="6">
    <location>
        <begin position="842"/>
        <end position="883"/>
    </location>
</feature>
<dbReference type="InterPro" id="IPR040185">
    <property type="entry name" value="Far11/STRP"/>
</dbReference>
<feature type="compositionally biased region" description="Basic and acidic residues" evidence="6">
    <location>
        <begin position="865"/>
        <end position="883"/>
    </location>
</feature>
<feature type="transmembrane region" description="Helical" evidence="7">
    <location>
        <begin position="135"/>
        <end position="153"/>
    </location>
</feature>
<feature type="domain" description="Far11/STRP C-terminal" evidence="10">
    <location>
        <begin position="804"/>
        <end position="1259"/>
    </location>
</feature>
<feature type="compositionally biased region" description="Acidic residues" evidence="6">
    <location>
        <begin position="1045"/>
        <end position="1054"/>
    </location>
</feature>
<evidence type="ECO:0000313" key="11">
    <source>
        <dbReference type="EMBL" id="CRG86276.1"/>
    </source>
</evidence>
<dbReference type="GO" id="GO:0007010">
    <property type="term" value="P:cytoskeleton organization"/>
    <property type="evidence" value="ECO:0007669"/>
    <property type="project" value="TreeGrafter"/>
</dbReference>
<dbReference type="Pfam" id="PF20789">
    <property type="entry name" value="4HBT_3C"/>
    <property type="match status" value="1"/>
</dbReference>
<dbReference type="SUPFAM" id="SSF48317">
    <property type="entry name" value="Acid phosphatase/Vanadium-dependent haloperoxidase"/>
    <property type="match status" value="1"/>
</dbReference>
<dbReference type="SMART" id="SM01292">
    <property type="entry name" value="N1221"/>
    <property type="match status" value="1"/>
</dbReference>
<feature type="transmembrane region" description="Helical" evidence="7">
    <location>
        <begin position="200"/>
        <end position="222"/>
    </location>
</feature>
<evidence type="ECO:0000256" key="5">
    <source>
        <dbReference type="ARBA" id="ARBA00023136"/>
    </source>
</evidence>
<keyword evidence="3" id="KW-0378">Hydrolase</keyword>
<dbReference type="InterPro" id="IPR012486">
    <property type="entry name" value="Far11/STRP_N"/>
</dbReference>
<dbReference type="EMBL" id="CVMT01000002">
    <property type="protein sequence ID" value="CRG86276.1"/>
    <property type="molecule type" value="Genomic_DNA"/>
</dbReference>
<organism evidence="11 12">
    <name type="scientific">Talaromyces islandicus</name>
    <name type="common">Penicillium islandicum</name>
    <dbReference type="NCBI Taxonomy" id="28573"/>
    <lineage>
        <taxon>Eukaryota</taxon>
        <taxon>Fungi</taxon>
        <taxon>Dikarya</taxon>
        <taxon>Ascomycota</taxon>
        <taxon>Pezizomycotina</taxon>
        <taxon>Eurotiomycetes</taxon>
        <taxon>Eurotiomycetidae</taxon>
        <taxon>Eurotiales</taxon>
        <taxon>Trichocomaceae</taxon>
        <taxon>Talaromyces</taxon>
        <taxon>Talaromyces sect. Islandici</taxon>
    </lineage>
</organism>
<evidence type="ECO:0000259" key="9">
    <source>
        <dbReference type="SMART" id="SM01292"/>
    </source>
</evidence>
<comment type="subcellular location">
    <subcellularLocation>
        <location evidence="1">Membrane</location>
        <topology evidence="1">Multi-pass membrane protein</topology>
    </subcellularLocation>
</comment>
<proteinExistence type="predicted"/>
<dbReference type="SMART" id="SM00014">
    <property type="entry name" value="acidPPc"/>
    <property type="match status" value="1"/>
</dbReference>
<keyword evidence="4 7" id="KW-1133">Transmembrane helix</keyword>
<dbReference type="CDD" id="cd03382">
    <property type="entry name" value="PAP2_dolichyldiphosphatase"/>
    <property type="match status" value="1"/>
</dbReference>
<dbReference type="OMA" id="KMTRAMR"/>
<evidence type="ECO:0000256" key="1">
    <source>
        <dbReference type="ARBA" id="ARBA00004141"/>
    </source>
</evidence>
<feature type="region of interest" description="Disordered" evidence="6">
    <location>
        <begin position="927"/>
        <end position="948"/>
    </location>
</feature>
<keyword evidence="12" id="KW-1185">Reference proteome</keyword>
<dbReference type="STRING" id="28573.A0A0U1LU32"/>
<dbReference type="InterPro" id="IPR021819">
    <property type="entry name" value="Far11/STRP_C"/>
</dbReference>
<dbReference type="InterPro" id="IPR036938">
    <property type="entry name" value="PAP2/HPO_sf"/>
</dbReference>
<gene>
    <name evidence="11" type="ORF">PISL3812_03279</name>
</gene>
<keyword evidence="5 7" id="KW-0472">Membrane</keyword>
<dbReference type="Gene3D" id="1.20.144.10">
    <property type="entry name" value="Phosphatidic acid phosphatase type 2/haloperoxidase"/>
    <property type="match status" value="1"/>
</dbReference>
<evidence type="ECO:0000256" key="4">
    <source>
        <dbReference type="ARBA" id="ARBA00022989"/>
    </source>
</evidence>
<dbReference type="Proteomes" id="UP000054383">
    <property type="component" value="Unassembled WGS sequence"/>
</dbReference>
<feature type="transmembrane region" description="Helical" evidence="7">
    <location>
        <begin position="173"/>
        <end position="193"/>
    </location>
</feature>
<keyword evidence="2 7" id="KW-0812">Transmembrane</keyword>
<evidence type="ECO:0000259" key="8">
    <source>
        <dbReference type="SMART" id="SM00014"/>
    </source>
</evidence>
<evidence type="ECO:0000313" key="12">
    <source>
        <dbReference type="Proteomes" id="UP000054383"/>
    </source>
</evidence>
<dbReference type="PANTHER" id="PTHR13239:SF4">
    <property type="entry name" value="AT25231P"/>
    <property type="match status" value="1"/>
</dbReference>
<reference evidence="11 12" key="1">
    <citation type="submission" date="2015-04" db="EMBL/GenBank/DDBJ databases">
        <authorList>
            <person name="Syromyatnikov M.Y."/>
            <person name="Popov V.N."/>
        </authorList>
    </citation>
    <scope>NUCLEOTIDE SEQUENCE [LARGE SCALE GENOMIC DNA]</scope>
    <source>
        <strain evidence="11">WF-38-12</strain>
    </source>
</reference>
<protein>
    <submittedName>
        <fullName evidence="11">Factor arrest protein 11</fullName>
    </submittedName>
</protein>
<dbReference type="OrthoDB" id="18234at2759"/>
<dbReference type="GO" id="GO:0016787">
    <property type="term" value="F:hydrolase activity"/>
    <property type="evidence" value="ECO:0007669"/>
    <property type="project" value="UniProtKB-KW"/>
</dbReference>
<dbReference type="GO" id="GO:0016020">
    <property type="term" value="C:membrane"/>
    <property type="evidence" value="ECO:0007669"/>
    <property type="project" value="UniProtKB-SubCell"/>
</dbReference>
<name>A0A0U1LU32_TALIS</name>
<dbReference type="Pfam" id="PF11882">
    <property type="entry name" value="DUF3402"/>
    <property type="match status" value="1"/>
</dbReference>
<dbReference type="PANTHER" id="PTHR13239">
    <property type="entry name" value="PROTEIN REQUIRED FOR HYPHAL ANASTOMOSIS HAM-2"/>
    <property type="match status" value="1"/>
</dbReference>
<evidence type="ECO:0000256" key="2">
    <source>
        <dbReference type="ARBA" id="ARBA00022692"/>
    </source>
</evidence>
<dbReference type="Pfam" id="PF01569">
    <property type="entry name" value="PAP2"/>
    <property type="match status" value="1"/>
</dbReference>
<dbReference type="GO" id="GO:0005829">
    <property type="term" value="C:cytosol"/>
    <property type="evidence" value="ECO:0007669"/>
    <property type="project" value="TreeGrafter"/>
</dbReference>
<feature type="domain" description="Phosphatidic acid phosphatase type 2/haloperoxidase" evidence="8">
    <location>
        <begin position="97"/>
        <end position="216"/>
    </location>
</feature>
<feature type="region of interest" description="Disordered" evidence="6">
    <location>
        <begin position="741"/>
        <end position="761"/>
    </location>
</feature>
<evidence type="ECO:0000256" key="3">
    <source>
        <dbReference type="ARBA" id="ARBA00022801"/>
    </source>
</evidence>
<dbReference type="SMART" id="SM01293">
    <property type="entry name" value="DUF3402"/>
    <property type="match status" value="1"/>
</dbReference>
<sequence>MQSTTFNQAVTMDLEFKRRLPREGQRWIFTRVATKMLRGGRVDLDVTMCNKQMEMLRTARQNPDDIISYAVFCLKKKPQALCVTYVSLIWASRELEIILMFCGQLGCEALNFALKRWIREERPKYMHGKGYGMPSSHAQFVAYFSCYITLFLLLRHKPNLSITPNAATLFQRISISFLACVGAGAVAISRLYLNYHTKKQVLAGCAAGILFSTVWFFAISFLRVSGWVDWALDLSLLRILRVRDLVDRNMSTDPIDANEPGQVIVMADEVDQTGADISPVPDDQLMAEVVDGLSLEPSPVIEEQPQDLSAAADPRTAGRPALRRDAAPPPPLQPPPPAPGQQAAELAPDSLSLAQLRRIVQDIPRVEQQVYAFRYADCQPFPEELDEWFQYSEPERMMLLGSKVSFDQQWHDFCQQSPGHSGSTWLDVSRDFQKSFVNSLLTNLDHSDMFSRIEALEAICYIMCGVWGLTGGRHVDDYPDQPTKEEEAETPKSKSLQIKWIVDNVVLVHDCDGIPKLFEYMKIVYDKERNMADAESIDLDNEKEHAAFLIAREREANLILTCLYFAVEVARRLESLDKHNIQLRETIAGLQPSLLISLVEIIAGLRWDDSASIPFTRFVLLFWKSILLIFGGSQSLKDAKKELEPTMNIPEDPENCREPFLTASPLDYHIFRQEVTSKYPSYNPPPPVVPLELEHNSILPPLPNHPSRLASGNGLFSAPGATASGGSGSILHQSVHIATPAPSPPPSPIGPGGKAGKKQNYQTNQNFPFMYPPLDSSSNNIGGKGRGELQDTLVGKRWEGSDVPASIIEAGKLFSSHVKMTRATRQLWEERERFMKYERGWNMDDRSIPPENGEQSQEEVSSAEAEDKKQKEDLPKKETDNEDVQRRLDAVEAFYKQAMPHLQSIVIVLLKVILTNVSAVVNQGNGLNGHDPGAANNYPSTSSVHEEPPTDMEEIDMARLREVTGKAVSGSLLLLIKWFKRSHIFKFEYLTQLLLDSNYLPLILKMFAHQDVDQAVDQLNDRKELSFFQFCLSNSQNAPDHDDSLDGESSEDDAIPPPILRRRHSLDGSSSVRGPSPEKSAVSEYPGGSQRAEVDELGYPTGQFPKDPITTYSFRNFFSAINYLHIMQKITRDKAHRCLLLVQYKSSTILRKGLKIPDPDLRSYTLKLFKSQVPFCGRKWRQTNMRVITAIYLYCRPELRDDWLAGSDVDAEVEEALPLEQALRGLTHWWHLRQYRDVMNIEEGASLVEEERDFFSRELEAMGWGVYSEDMLNDLDERDPGAPTNGATEWDGGPLQMEGW</sequence>
<evidence type="ECO:0000256" key="7">
    <source>
        <dbReference type="SAM" id="Phobius"/>
    </source>
</evidence>
<evidence type="ECO:0000256" key="6">
    <source>
        <dbReference type="SAM" id="MobiDB-lite"/>
    </source>
</evidence>
<dbReference type="InterPro" id="IPR000326">
    <property type="entry name" value="PAP2/HPO"/>
</dbReference>
<dbReference type="Pfam" id="PF07923">
    <property type="entry name" value="N1221"/>
    <property type="match status" value="1"/>
</dbReference>
<evidence type="ECO:0000259" key="10">
    <source>
        <dbReference type="SMART" id="SM01293"/>
    </source>
</evidence>
<feature type="region of interest" description="Disordered" evidence="6">
    <location>
        <begin position="1276"/>
        <end position="1300"/>
    </location>
</feature>
<feature type="region of interest" description="Disordered" evidence="6">
    <location>
        <begin position="302"/>
        <end position="343"/>
    </location>
</feature>
<feature type="compositionally biased region" description="Pro residues" evidence="6">
    <location>
        <begin position="327"/>
        <end position="339"/>
    </location>
</feature>
<feature type="compositionally biased region" description="Low complexity" evidence="6">
    <location>
        <begin position="854"/>
        <end position="863"/>
    </location>
</feature>
<accession>A0A0U1LU32</accession>
<feature type="domain" description="Far11/STRP N-terminal" evidence="9">
    <location>
        <begin position="368"/>
        <end position="695"/>
    </location>
</feature>
<dbReference type="InterPro" id="IPR039667">
    <property type="entry name" value="Dolichyldiphosphatase_PAP2"/>
</dbReference>
<dbReference type="InterPro" id="IPR049450">
    <property type="entry name" value="ACOT8-like_C"/>
</dbReference>
<feature type="region of interest" description="Disordered" evidence="6">
    <location>
        <begin position="1038"/>
        <end position="1097"/>
    </location>
</feature>